<dbReference type="SUPFAM" id="SSF54593">
    <property type="entry name" value="Glyoxalase/Bleomycin resistance protein/Dihydroxybiphenyl dioxygenase"/>
    <property type="match status" value="1"/>
</dbReference>
<organism evidence="2 3">
    <name type="scientific">Urechidicola croceus</name>
    <dbReference type="NCBI Taxonomy" id="1850246"/>
    <lineage>
        <taxon>Bacteria</taxon>
        <taxon>Pseudomonadati</taxon>
        <taxon>Bacteroidota</taxon>
        <taxon>Flavobacteriia</taxon>
        <taxon>Flavobacteriales</taxon>
        <taxon>Flavobacteriaceae</taxon>
        <taxon>Urechidicola</taxon>
    </lineage>
</organism>
<protein>
    <recommendedName>
        <fullName evidence="1">Glyoxalase/fosfomycin resistance/dioxygenase domain-containing protein</fullName>
    </recommendedName>
</protein>
<dbReference type="Gene3D" id="3.10.180.10">
    <property type="entry name" value="2,3-Dihydroxybiphenyl 1,2-Dioxygenase, domain 1"/>
    <property type="match status" value="1"/>
</dbReference>
<dbReference type="CDD" id="cd06587">
    <property type="entry name" value="VOC"/>
    <property type="match status" value="1"/>
</dbReference>
<keyword evidence="3" id="KW-1185">Reference proteome</keyword>
<sequence>MDLGTFSISINVKDLNLSLIFYQKLGFKIIDGGHLNDSFPDSEKIKWRILETKTLKIGLFQGMFNENIFTFHNKDVLTIQDKLKSNGVIFRKEVDSKSTYKSAMLIDPDGNKIMLDQI</sequence>
<accession>A0A1D8P8R6</accession>
<dbReference type="KEGG" id="lul:LPB138_09890"/>
<evidence type="ECO:0000313" key="3">
    <source>
        <dbReference type="Proteomes" id="UP000176050"/>
    </source>
</evidence>
<dbReference type="Pfam" id="PF00903">
    <property type="entry name" value="Glyoxalase"/>
    <property type="match status" value="1"/>
</dbReference>
<name>A0A1D8P8R6_9FLAO</name>
<proteinExistence type="predicted"/>
<dbReference type="EMBL" id="CP017478">
    <property type="protein sequence ID" value="AOW20966.1"/>
    <property type="molecule type" value="Genomic_DNA"/>
</dbReference>
<dbReference type="AlphaFoldDB" id="A0A1D8P8R6"/>
<dbReference type="RefSeq" id="WP_070237130.1">
    <property type="nucleotide sequence ID" value="NZ_CP017478.1"/>
</dbReference>
<dbReference type="Proteomes" id="UP000176050">
    <property type="component" value="Chromosome"/>
</dbReference>
<feature type="domain" description="Glyoxalase/fosfomycin resistance/dioxygenase" evidence="1">
    <location>
        <begin position="8"/>
        <end position="115"/>
    </location>
</feature>
<evidence type="ECO:0000259" key="1">
    <source>
        <dbReference type="Pfam" id="PF00903"/>
    </source>
</evidence>
<evidence type="ECO:0000313" key="2">
    <source>
        <dbReference type="EMBL" id="AOW20966.1"/>
    </source>
</evidence>
<reference evidence="2 3" key="1">
    <citation type="submission" date="2016-10" db="EMBL/GenBank/DDBJ databases">
        <title>Lutibacter sp. LPB0138, isolated from marine gastropod.</title>
        <authorList>
            <person name="Kim E."/>
            <person name="Yi H."/>
        </authorList>
    </citation>
    <scope>NUCLEOTIDE SEQUENCE [LARGE SCALE GENOMIC DNA]</scope>
    <source>
        <strain evidence="2 3">LPB0138</strain>
    </source>
</reference>
<gene>
    <name evidence="2" type="ORF">LPB138_09890</name>
</gene>
<dbReference type="STRING" id="1850246.LPB138_09890"/>
<dbReference type="OrthoDB" id="2719609at2"/>
<dbReference type="InterPro" id="IPR004360">
    <property type="entry name" value="Glyas_Fos-R_dOase_dom"/>
</dbReference>
<dbReference type="InterPro" id="IPR029068">
    <property type="entry name" value="Glyas_Bleomycin-R_OHBP_Dase"/>
</dbReference>